<reference evidence="2" key="2">
    <citation type="submission" date="2015-08" db="UniProtKB">
        <authorList>
            <consortium name="WormBaseParasite"/>
        </authorList>
    </citation>
    <scope>IDENTIFICATION</scope>
</reference>
<protein>
    <submittedName>
        <fullName evidence="2">Uncharacterized protein</fullName>
    </submittedName>
</protein>
<sequence length="157" mass="18960">MENRRFEKIFHNTFIPSIAFLEDNFHIHDEENHREQAGNKKKLFEYPPLLVIPQFFFTRGKNSPIKKYVGFFRQKMSQLLLGLKMIVKLLKTININLVPFIAWNNNGKEIFYNNNGIHTIHNKKLKNTFDYQCDFEIPNITEKDYGIYYFFNYQIRI</sequence>
<dbReference type="AlphaFoldDB" id="A0A0K0F2J5"/>
<evidence type="ECO:0000313" key="2">
    <source>
        <dbReference type="WBParaSite" id="SVE_0302400.1"/>
    </source>
</evidence>
<dbReference type="WBParaSite" id="SVE_0302400.1">
    <property type="protein sequence ID" value="SVE_0302400.1"/>
    <property type="gene ID" value="SVE_0302400"/>
</dbReference>
<proteinExistence type="predicted"/>
<dbReference type="Proteomes" id="UP000035680">
    <property type="component" value="Unassembled WGS sequence"/>
</dbReference>
<reference evidence="1" key="1">
    <citation type="submission" date="2014-07" db="EMBL/GenBank/DDBJ databases">
        <authorList>
            <person name="Martin A.A"/>
            <person name="De Silva N."/>
        </authorList>
    </citation>
    <scope>NUCLEOTIDE SEQUENCE</scope>
</reference>
<name>A0A0K0F2J5_STRVS</name>
<organism evidence="1 2">
    <name type="scientific">Strongyloides venezuelensis</name>
    <name type="common">Threadworm</name>
    <dbReference type="NCBI Taxonomy" id="75913"/>
    <lineage>
        <taxon>Eukaryota</taxon>
        <taxon>Metazoa</taxon>
        <taxon>Ecdysozoa</taxon>
        <taxon>Nematoda</taxon>
        <taxon>Chromadorea</taxon>
        <taxon>Rhabditida</taxon>
        <taxon>Tylenchina</taxon>
        <taxon>Panagrolaimomorpha</taxon>
        <taxon>Strongyloidoidea</taxon>
        <taxon>Strongyloididae</taxon>
        <taxon>Strongyloides</taxon>
    </lineage>
</organism>
<evidence type="ECO:0000313" key="1">
    <source>
        <dbReference type="Proteomes" id="UP000035680"/>
    </source>
</evidence>
<keyword evidence="1" id="KW-1185">Reference proteome</keyword>
<accession>A0A0K0F2J5</accession>